<evidence type="ECO:0000256" key="9">
    <source>
        <dbReference type="ARBA" id="ARBA00023027"/>
    </source>
</evidence>
<evidence type="ECO:0000256" key="3">
    <source>
        <dbReference type="ARBA" id="ARBA00009014"/>
    </source>
</evidence>
<dbReference type="EMBL" id="LPUF01000001">
    <property type="protein sequence ID" value="OQK18166.1"/>
    <property type="molecule type" value="Genomic_DNA"/>
</dbReference>
<dbReference type="NCBIfam" id="NF000840">
    <property type="entry name" value="PRK00071.1-3"/>
    <property type="match status" value="1"/>
</dbReference>
<organism evidence="13 14">
    <name type="scientific">Methyloprofundus sedimenti</name>
    <dbReference type="NCBI Taxonomy" id="1420851"/>
    <lineage>
        <taxon>Bacteria</taxon>
        <taxon>Pseudomonadati</taxon>
        <taxon>Pseudomonadota</taxon>
        <taxon>Gammaproteobacteria</taxon>
        <taxon>Methylococcales</taxon>
        <taxon>Methylococcaceae</taxon>
        <taxon>Methyloprofundus</taxon>
    </lineage>
</organism>
<comment type="caution">
    <text evidence="13">The sequence shown here is derived from an EMBL/GenBank/DDBJ whole genome shotgun (WGS) entry which is preliminary data.</text>
</comment>
<evidence type="ECO:0000256" key="2">
    <source>
        <dbReference type="ARBA" id="ARBA00005019"/>
    </source>
</evidence>
<dbReference type="GO" id="GO:0009435">
    <property type="term" value="P:NAD+ biosynthetic process"/>
    <property type="evidence" value="ECO:0007669"/>
    <property type="project" value="UniProtKB-UniRule"/>
</dbReference>
<keyword evidence="7 11" id="KW-0547">Nucleotide-binding</keyword>
<evidence type="ECO:0000313" key="14">
    <source>
        <dbReference type="Proteomes" id="UP000191980"/>
    </source>
</evidence>
<dbReference type="GO" id="GO:0004515">
    <property type="term" value="F:nicotinate-nucleotide adenylyltransferase activity"/>
    <property type="evidence" value="ECO:0007669"/>
    <property type="project" value="UniProtKB-UniRule"/>
</dbReference>
<keyword evidence="6 11" id="KW-0548">Nucleotidyltransferase</keyword>
<evidence type="ECO:0000259" key="12">
    <source>
        <dbReference type="Pfam" id="PF01467"/>
    </source>
</evidence>
<dbReference type="Gene3D" id="3.40.50.620">
    <property type="entry name" value="HUPs"/>
    <property type="match status" value="1"/>
</dbReference>
<sequence length="207" mass="23760">MIGIYGGTFNPVHYGHLRTALEVSEIFALHELRLLPCAQPAHRTEPEVSAEARVQMLQMAIKDYPQFSCDTRELERAGPSYMVDTLASIRSEIDDDMPLLLFIGTDAFNSLTSWHRWQALFDYAHIVVMTRPGYKPDSLINFYLDRQVDDRHSLKSCPSGKIYFQQVTQLEISASFIRKAVAEQKNISFLLPESVIEYIQAKRLYRA</sequence>
<comment type="function">
    <text evidence="1 11">Catalyzes the reversible adenylation of nicotinate mononucleotide (NaMN) to nicotinic acid adenine dinucleotide (NaAD).</text>
</comment>
<accession>A0A1V8M9G7</accession>
<reference evidence="13 14" key="1">
    <citation type="submission" date="2015-12" db="EMBL/GenBank/DDBJ databases">
        <authorList>
            <person name="Shamseldin A."/>
            <person name="Moawad H."/>
            <person name="Abd El-Rahim W.M."/>
            <person name="Sadowsky M.J."/>
        </authorList>
    </citation>
    <scope>NUCLEOTIDE SEQUENCE [LARGE SCALE GENOMIC DNA]</scope>
    <source>
        <strain evidence="13 14">WF1</strain>
    </source>
</reference>
<keyword evidence="5 11" id="KW-0808">Transferase</keyword>
<dbReference type="NCBIfam" id="NF000839">
    <property type="entry name" value="PRK00071.1-1"/>
    <property type="match status" value="1"/>
</dbReference>
<comment type="similarity">
    <text evidence="3 11">Belongs to the NadD family.</text>
</comment>
<name>A0A1V8M9G7_9GAMM</name>
<evidence type="ECO:0000256" key="10">
    <source>
        <dbReference type="ARBA" id="ARBA00048721"/>
    </source>
</evidence>
<evidence type="ECO:0000256" key="7">
    <source>
        <dbReference type="ARBA" id="ARBA00022741"/>
    </source>
</evidence>
<feature type="domain" description="Cytidyltransferase-like" evidence="12">
    <location>
        <begin position="4"/>
        <end position="179"/>
    </location>
</feature>
<evidence type="ECO:0000313" key="13">
    <source>
        <dbReference type="EMBL" id="OQK18166.1"/>
    </source>
</evidence>
<dbReference type="STRING" id="1420851.AU255_10115"/>
<comment type="pathway">
    <text evidence="2 11">Cofactor biosynthesis; NAD(+) biosynthesis; deamido-NAD(+) from nicotinate D-ribonucleotide: step 1/1.</text>
</comment>
<evidence type="ECO:0000256" key="1">
    <source>
        <dbReference type="ARBA" id="ARBA00002324"/>
    </source>
</evidence>
<dbReference type="NCBIfam" id="TIGR00482">
    <property type="entry name" value="nicotinate (nicotinamide) nucleotide adenylyltransferase"/>
    <property type="match status" value="1"/>
</dbReference>
<dbReference type="CDD" id="cd02165">
    <property type="entry name" value="NMNAT"/>
    <property type="match status" value="1"/>
</dbReference>
<keyword evidence="9 11" id="KW-0520">NAD</keyword>
<keyword evidence="14" id="KW-1185">Reference proteome</keyword>
<dbReference type="InterPro" id="IPR004821">
    <property type="entry name" value="Cyt_trans-like"/>
</dbReference>
<evidence type="ECO:0000256" key="4">
    <source>
        <dbReference type="ARBA" id="ARBA00022642"/>
    </source>
</evidence>
<keyword evidence="8 11" id="KW-0067">ATP-binding</keyword>
<evidence type="ECO:0000256" key="11">
    <source>
        <dbReference type="HAMAP-Rule" id="MF_00244"/>
    </source>
</evidence>
<dbReference type="SUPFAM" id="SSF52374">
    <property type="entry name" value="Nucleotidylyl transferase"/>
    <property type="match status" value="1"/>
</dbReference>
<dbReference type="OrthoDB" id="5295945at2"/>
<dbReference type="EC" id="2.7.7.18" evidence="11"/>
<comment type="catalytic activity">
    <reaction evidence="10 11">
        <text>nicotinate beta-D-ribonucleotide + ATP + H(+) = deamido-NAD(+) + diphosphate</text>
        <dbReference type="Rhea" id="RHEA:22860"/>
        <dbReference type="ChEBI" id="CHEBI:15378"/>
        <dbReference type="ChEBI" id="CHEBI:30616"/>
        <dbReference type="ChEBI" id="CHEBI:33019"/>
        <dbReference type="ChEBI" id="CHEBI:57502"/>
        <dbReference type="ChEBI" id="CHEBI:58437"/>
        <dbReference type="EC" id="2.7.7.18"/>
    </reaction>
</comment>
<dbReference type="PANTHER" id="PTHR39321">
    <property type="entry name" value="NICOTINATE-NUCLEOTIDE ADENYLYLTRANSFERASE-RELATED"/>
    <property type="match status" value="1"/>
</dbReference>
<keyword evidence="4 11" id="KW-0662">Pyridine nucleotide biosynthesis</keyword>
<dbReference type="NCBIfam" id="TIGR00125">
    <property type="entry name" value="cyt_tran_rel"/>
    <property type="match status" value="1"/>
</dbReference>
<dbReference type="Pfam" id="PF01467">
    <property type="entry name" value="CTP_transf_like"/>
    <property type="match status" value="1"/>
</dbReference>
<dbReference type="GO" id="GO:0005524">
    <property type="term" value="F:ATP binding"/>
    <property type="evidence" value="ECO:0007669"/>
    <property type="project" value="UniProtKB-KW"/>
</dbReference>
<evidence type="ECO:0000256" key="8">
    <source>
        <dbReference type="ARBA" id="ARBA00022840"/>
    </source>
</evidence>
<protein>
    <recommendedName>
        <fullName evidence="11">Probable nicotinate-nucleotide adenylyltransferase</fullName>
        <ecNumber evidence="11">2.7.7.18</ecNumber>
    </recommendedName>
    <alternativeName>
        <fullName evidence="11">Deamido-NAD(+) diphosphorylase</fullName>
    </alternativeName>
    <alternativeName>
        <fullName evidence="11">Deamido-NAD(+) pyrophosphorylase</fullName>
    </alternativeName>
    <alternativeName>
        <fullName evidence="11">Nicotinate mononucleotide adenylyltransferase</fullName>
        <shortName evidence="11">NaMN adenylyltransferase</shortName>
    </alternativeName>
</protein>
<proteinExistence type="inferred from homology"/>
<dbReference type="RefSeq" id="WP_080522772.1">
    <property type="nucleotide sequence ID" value="NZ_LPUF01000001.1"/>
</dbReference>
<evidence type="ECO:0000256" key="5">
    <source>
        <dbReference type="ARBA" id="ARBA00022679"/>
    </source>
</evidence>
<dbReference type="InterPro" id="IPR014729">
    <property type="entry name" value="Rossmann-like_a/b/a_fold"/>
</dbReference>
<dbReference type="UniPathway" id="UPA00253">
    <property type="reaction ID" value="UER00332"/>
</dbReference>
<dbReference type="Proteomes" id="UP000191980">
    <property type="component" value="Unassembled WGS sequence"/>
</dbReference>
<gene>
    <name evidence="11" type="primary">nadD</name>
    <name evidence="13" type="ORF">AU255_10115</name>
</gene>
<dbReference type="InterPro" id="IPR005248">
    <property type="entry name" value="NadD/NMNAT"/>
</dbReference>
<dbReference type="HAMAP" id="MF_00244">
    <property type="entry name" value="NaMN_adenylyltr"/>
    <property type="match status" value="1"/>
</dbReference>
<dbReference type="PANTHER" id="PTHR39321:SF3">
    <property type="entry name" value="PHOSPHOPANTETHEINE ADENYLYLTRANSFERASE"/>
    <property type="match status" value="1"/>
</dbReference>
<evidence type="ECO:0000256" key="6">
    <source>
        <dbReference type="ARBA" id="ARBA00022695"/>
    </source>
</evidence>
<dbReference type="AlphaFoldDB" id="A0A1V8M9G7"/>